<feature type="compositionally biased region" description="Basic and acidic residues" evidence="3">
    <location>
        <begin position="1496"/>
        <end position="1522"/>
    </location>
</feature>
<evidence type="ECO:0000256" key="2">
    <source>
        <dbReference type="ARBA" id="ARBA00022801"/>
    </source>
</evidence>
<feature type="compositionally biased region" description="Basic and acidic residues" evidence="3">
    <location>
        <begin position="54"/>
        <end position="64"/>
    </location>
</feature>
<evidence type="ECO:0000313" key="5">
    <source>
        <dbReference type="EMBL" id="GJT64917.1"/>
    </source>
</evidence>
<dbReference type="InterPro" id="IPR043502">
    <property type="entry name" value="DNA/RNA_pol_sf"/>
</dbReference>
<sequence>MDELITHVSEKTYAYGAIRAENQNLLVTISELKARMKNGENGMNATSSVKRPKSRDSHDKTSVLDVSKNEAKKEAVYVRKNKQTDNTFANVVSNKDNVIDVAAANASKAKTLLCVSCMKSVRIPCHDKCVANHKLNVRSNARRTLSVNSRIPKSFETTFVAPKTRFSKKATQSKILDNTSVASKSKIDDSLGHNLFSVGQFCDGDLEVAFRSKTCYVRNLEGDDLLTGGRDSNLYSISISDMAASSPICLMSKATSTKSWLWHRRLSHLNFGTINDLTKLDLVDGLPKFKYGKDHLCSACERGKSKKASHPPKLIPSDYSKLELLHMDLCGPMRVASVNGKKYILVIVDDFSRFTWVYFLRSKDETPEIIKKFIAQAQLNYKAKVCKIRTDNGTEFKNATLKAYYEKLAVATACFTQNRSIINTRHNKTPYELLRGRKPNVEYFHVFGSLCYPTNDRDDLGKMKPKADIGVFIGYSETSRGFRIYNRRTKRIMETIHVKFDELTAIASEHDCLEPELQRFNNQNSSDDLMNTPSKEDLDNLFGPMFEDYFEQKSSDTTINSAAQPTHDQEDSPSTSSIIVDTHEAPPVVTTSDEQTSPISLQESDEFNQEDSADFDGNTQFVPYDSLNHEEIESSTTNLEPSNVQNFHQVQPSTHIWTKDHPLDQVIGDPSKPVMTRQRLHTDSEVCMYALTVSTIEPKNIKEAMADHSWIESMQDELNQFERLQVWELVPRPEGKNVIALKWLWKNKCDAENIVVRNKSRLVAKGYKQEEGIDFEESFAPVARLEAVRMFIAFAAHRNITIFQMDVKTAFLNGPLKEEVYVSQPEGFIDSEFPNHVYRLKKALYGLKQAPRAWYDKLSSFLIEYGFNKDFSKRFTNLMKNNFEMSMMGELKFFLGLQVHQSPRGIFISQSQYAIELKKHGLDEYVSMSTPMATERLDADLQASRPDIAFATFVCARYQARPTVKHLKEKRTMQVVKMIVKMYCDSKSAIAILCNPVQYSKTKHIDIRYHFIKEHVERGIVEIYFVGTEYQLSDLFTKALPKERFEYLVHRIDLAYLREDGSKYRLKLMLDRKELTFTLDDFRTIFHLLQANDNNHASFVPPPSFSDMVPFYKQVLGFTMELKTVSNFKIPGLLQPWQTLCKIFSKCLTTRVTGMDHRPLADNANVILLYDVLRCSHYHNLQDDDIMKNIFNSGRNKNKVGMRIPPWMITEEMKLTEHYKMYAEVFGLDVPLIQSQPTESTQGTHRTTSAPRSPNPATETTDSPPRHDDTSILGTRLEPRSDKESPEVEIVREKDEETSKDTEEKGRREEYRGALGISSQFPHQLDHLGISLLLYLRYRETSGIDGYSSYTIIRFMPQKSSDQLANNLHDVMMETLPSLVKEKVTKQVKKEVPGQVRDQVPVYVVKGLIMERKTTKEETGRLISKAILQECGRHILHVHPAQVQSSSVPKQQHQLYLAMKADPLLQQQDIAIWLALQMKFEKTQVPHTACRPSAIRPRDQDDPHDDAHPEGENSAKRQKTSEYEAYVSGESSSGQVNVEEPGPSTSGNQEQDDEFDFWTDSYASDDDEIPTKQVSQDIMEEISLTIDEAKLKKMADEMLRQRCTSGDEHQYHIDQMKNSSKRDEVSVEVSRSNEKMGDLMKIIPDEEEVAIDAIPLAVKSPKIIGWKIYKEGRKNYYQIMRGRKISNIYMLVEKKYHLTPPTLSQMLEKKLIIDYESEMAYQLVKFIKKQIKK</sequence>
<feature type="region of interest" description="Disordered" evidence="3">
    <location>
        <begin position="38"/>
        <end position="64"/>
    </location>
</feature>
<evidence type="ECO:0000256" key="1">
    <source>
        <dbReference type="ARBA" id="ARBA00022723"/>
    </source>
</evidence>
<dbReference type="InterPro" id="IPR036397">
    <property type="entry name" value="RNaseH_sf"/>
</dbReference>
<proteinExistence type="predicted"/>
<dbReference type="InterPro" id="IPR025724">
    <property type="entry name" value="GAG-pre-integrase_dom"/>
</dbReference>
<evidence type="ECO:0000256" key="3">
    <source>
        <dbReference type="SAM" id="MobiDB-lite"/>
    </source>
</evidence>
<dbReference type="InterPro" id="IPR001584">
    <property type="entry name" value="Integrase_cat-core"/>
</dbReference>
<dbReference type="PROSITE" id="PS50994">
    <property type="entry name" value="INTEGRASE"/>
    <property type="match status" value="1"/>
</dbReference>
<dbReference type="SUPFAM" id="SSF56672">
    <property type="entry name" value="DNA/RNA polymerases"/>
    <property type="match status" value="1"/>
</dbReference>
<dbReference type="EMBL" id="BQNB010017588">
    <property type="protein sequence ID" value="GJT64917.1"/>
    <property type="molecule type" value="Genomic_DNA"/>
</dbReference>
<evidence type="ECO:0000259" key="4">
    <source>
        <dbReference type="PROSITE" id="PS50994"/>
    </source>
</evidence>
<dbReference type="Gene3D" id="3.30.420.10">
    <property type="entry name" value="Ribonuclease H-like superfamily/Ribonuclease H"/>
    <property type="match status" value="1"/>
</dbReference>
<feature type="compositionally biased region" description="Basic and acidic residues" evidence="3">
    <location>
        <begin position="1277"/>
        <end position="1311"/>
    </location>
</feature>
<protein>
    <submittedName>
        <fullName evidence="5">Retrovirus-related pol polyprotein from transposon TNT 1-94</fullName>
    </submittedName>
</protein>
<feature type="compositionally biased region" description="Polar residues" evidence="3">
    <location>
        <begin position="1237"/>
        <end position="1263"/>
    </location>
</feature>
<dbReference type="PANTHER" id="PTHR42648">
    <property type="entry name" value="TRANSPOSASE, PUTATIVE-RELATED"/>
    <property type="match status" value="1"/>
</dbReference>
<reference evidence="5" key="2">
    <citation type="submission" date="2022-01" db="EMBL/GenBank/DDBJ databases">
        <authorList>
            <person name="Yamashiro T."/>
            <person name="Shiraishi A."/>
            <person name="Satake H."/>
            <person name="Nakayama K."/>
        </authorList>
    </citation>
    <scope>NUCLEOTIDE SEQUENCE</scope>
</reference>
<reference evidence="5" key="1">
    <citation type="journal article" date="2022" name="Int. J. Mol. Sci.">
        <title>Draft Genome of Tanacetum Coccineum: Genomic Comparison of Closely Related Tanacetum-Family Plants.</title>
        <authorList>
            <person name="Yamashiro T."/>
            <person name="Shiraishi A."/>
            <person name="Nakayama K."/>
            <person name="Satake H."/>
        </authorList>
    </citation>
    <scope>NUCLEOTIDE SEQUENCE</scope>
</reference>
<feature type="region of interest" description="Disordered" evidence="3">
    <location>
        <begin position="555"/>
        <end position="577"/>
    </location>
</feature>
<gene>
    <name evidence="5" type="ORF">Tco_1016397</name>
</gene>
<dbReference type="Pfam" id="PF13976">
    <property type="entry name" value="gag_pre-integrs"/>
    <property type="match status" value="1"/>
</dbReference>
<feature type="region of interest" description="Disordered" evidence="3">
    <location>
        <begin position="1487"/>
        <end position="1552"/>
    </location>
</feature>
<dbReference type="InterPro" id="IPR012337">
    <property type="entry name" value="RNaseH-like_sf"/>
</dbReference>
<comment type="caution">
    <text evidence="5">The sequence shown here is derived from an EMBL/GenBank/DDBJ whole genome shotgun (WGS) entry which is preliminary data.</text>
</comment>
<dbReference type="Pfam" id="PF00665">
    <property type="entry name" value="rve"/>
    <property type="match status" value="1"/>
</dbReference>
<dbReference type="Pfam" id="PF07727">
    <property type="entry name" value="RVT_2"/>
    <property type="match status" value="1"/>
</dbReference>
<name>A0ABQ5FQG5_9ASTR</name>
<dbReference type="CDD" id="cd09272">
    <property type="entry name" value="RNase_HI_RT_Ty1"/>
    <property type="match status" value="1"/>
</dbReference>
<accession>A0ABQ5FQG5</accession>
<feature type="region of interest" description="Disordered" evidence="3">
    <location>
        <begin position="1237"/>
        <end position="1311"/>
    </location>
</feature>
<feature type="domain" description="Integrase catalytic" evidence="4">
    <location>
        <begin position="312"/>
        <end position="411"/>
    </location>
</feature>
<dbReference type="InterPro" id="IPR013103">
    <property type="entry name" value="RVT_2"/>
</dbReference>
<keyword evidence="2" id="KW-0378">Hydrolase</keyword>
<evidence type="ECO:0000313" key="6">
    <source>
        <dbReference type="Proteomes" id="UP001151760"/>
    </source>
</evidence>
<dbReference type="PANTHER" id="PTHR42648:SF18">
    <property type="entry name" value="RETROTRANSPOSON, UNCLASSIFIED-LIKE PROTEIN"/>
    <property type="match status" value="1"/>
</dbReference>
<dbReference type="InterPro" id="IPR039537">
    <property type="entry name" value="Retrotran_Ty1/copia-like"/>
</dbReference>
<keyword evidence="6" id="KW-1185">Reference proteome</keyword>
<dbReference type="InterPro" id="IPR057670">
    <property type="entry name" value="SH3_retrovirus"/>
</dbReference>
<keyword evidence="1" id="KW-0479">Metal-binding</keyword>
<dbReference type="Proteomes" id="UP001151760">
    <property type="component" value="Unassembled WGS sequence"/>
</dbReference>
<dbReference type="Pfam" id="PF25597">
    <property type="entry name" value="SH3_retrovirus"/>
    <property type="match status" value="1"/>
</dbReference>
<organism evidence="5 6">
    <name type="scientific">Tanacetum coccineum</name>
    <dbReference type="NCBI Taxonomy" id="301880"/>
    <lineage>
        <taxon>Eukaryota</taxon>
        <taxon>Viridiplantae</taxon>
        <taxon>Streptophyta</taxon>
        <taxon>Embryophyta</taxon>
        <taxon>Tracheophyta</taxon>
        <taxon>Spermatophyta</taxon>
        <taxon>Magnoliopsida</taxon>
        <taxon>eudicotyledons</taxon>
        <taxon>Gunneridae</taxon>
        <taxon>Pentapetalae</taxon>
        <taxon>asterids</taxon>
        <taxon>campanulids</taxon>
        <taxon>Asterales</taxon>
        <taxon>Asteraceae</taxon>
        <taxon>Asteroideae</taxon>
        <taxon>Anthemideae</taxon>
        <taxon>Anthemidinae</taxon>
        <taxon>Tanacetum</taxon>
    </lineage>
</organism>
<dbReference type="SUPFAM" id="SSF53098">
    <property type="entry name" value="Ribonuclease H-like"/>
    <property type="match status" value="1"/>
</dbReference>